<dbReference type="InterPro" id="IPR051983">
    <property type="entry name" value="WSB_SOCS-box_domain"/>
</dbReference>
<proteinExistence type="predicted"/>
<dbReference type="PhylomeDB" id="T1IJW0"/>
<dbReference type="Proteomes" id="UP000014500">
    <property type="component" value="Unassembled WGS sequence"/>
</dbReference>
<dbReference type="OMA" id="NDAICCC"/>
<dbReference type="PROSITE" id="PS50082">
    <property type="entry name" value="WD_REPEATS_2"/>
    <property type="match status" value="1"/>
</dbReference>
<dbReference type="eggNOG" id="KOG0266">
    <property type="taxonomic scope" value="Eukaryota"/>
</dbReference>
<feature type="repeat" description="WD" evidence="4">
    <location>
        <begin position="19"/>
        <end position="53"/>
    </location>
</feature>
<evidence type="ECO:0000259" key="5">
    <source>
        <dbReference type="PROSITE" id="PS50225"/>
    </source>
</evidence>
<protein>
    <recommendedName>
        <fullName evidence="5">SOCS box domain-containing protein</fullName>
    </recommendedName>
</protein>
<feature type="domain" description="SOCS box" evidence="5">
    <location>
        <begin position="83"/>
        <end position="127"/>
    </location>
</feature>
<dbReference type="Pfam" id="PF07525">
    <property type="entry name" value="SOCS_box"/>
    <property type="match status" value="1"/>
</dbReference>
<evidence type="ECO:0000256" key="4">
    <source>
        <dbReference type="PROSITE-ProRule" id="PRU00221"/>
    </source>
</evidence>
<dbReference type="Pfam" id="PF00400">
    <property type="entry name" value="WD40"/>
    <property type="match status" value="2"/>
</dbReference>
<dbReference type="AlphaFoldDB" id="T1IJW0"/>
<dbReference type="InterPro" id="IPR036322">
    <property type="entry name" value="WD40_repeat_dom_sf"/>
</dbReference>
<name>T1IJW0_STRMM</name>
<dbReference type="InterPro" id="IPR001496">
    <property type="entry name" value="SOCS_box"/>
</dbReference>
<sequence>HLYPPPRPIFASGANGKWIRSVAFSPFGTHVASVADDGLVRFWNICDDSTPETVGIANDAICCCFSPFGAVLAIGHKQGIVTLWSAPSNVSSLQHLCRLVLHRHLPWSSLTQLKMPSRIRTYLRYEL</sequence>
<dbReference type="HOGENOM" id="CLU_1976136_0_0_1"/>
<evidence type="ECO:0000313" key="7">
    <source>
        <dbReference type="Proteomes" id="UP000014500"/>
    </source>
</evidence>
<dbReference type="SMART" id="SM00969">
    <property type="entry name" value="SOCS_box"/>
    <property type="match status" value="1"/>
</dbReference>
<keyword evidence="3" id="KW-0833">Ubl conjugation pathway</keyword>
<keyword evidence="7" id="KW-1185">Reference proteome</keyword>
<reference evidence="6" key="2">
    <citation type="submission" date="2015-02" db="UniProtKB">
        <authorList>
            <consortium name="EnsemblMetazoa"/>
        </authorList>
    </citation>
    <scope>IDENTIFICATION</scope>
</reference>
<dbReference type="SUPFAM" id="SSF158235">
    <property type="entry name" value="SOCS box-like"/>
    <property type="match status" value="1"/>
</dbReference>
<accession>T1IJW0</accession>
<dbReference type="SUPFAM" id="SSF50978">
    <property type="entry name" value="WD40 repeat-like"/>
    <property type="match status" value="1"/>
</dbReference>
<organism evidence="6 7">
    <name type="scientific">Strigamia maritima</name>
    <name type="common">European centipede</name>
    <name type="synonym">Geophilus maritimus</name>
    <dbReference type="NCBI Taxonomy" id="126957"/>
    <lineage>
        <taxon>Eukaryota</taxon>
        <taxon>Metazoa</taxon>
        <taxon>Ecdysozoa</taxon>
        <taxon>Arthropoda</taxon>
        <taxon>Myriapoda</taxon>
        <taxon>Chilopoda</taxon>
        <taxon>Pleurostigmophora</taxon>
        <taxon>Geophilomorpha</taxon>
        <taxon>Linotaeniidae</taxon>
        <taxon>Strigamia</taxon>
    </lineage>
</organism>
<evidence type="ECO:0000256" key="1">
    <source>
        <dbReference type="ARBA" id="ARBA00022574"/>
    </source>
</evidence>
<dbReference type="PROSITE" id="PS50225">
    <property type="entry name" value="SOCS"/>
    <property type="match status" value="1"/>
</dbReference>
<evidence type="ECO:0000256" key="2">
    <source>
        <dbReference type="ARBA" id="ARBA00022737"/>
    </source>
</evidence>
<dbReference type="PROSITE" id="PS00678">
    <property type="entry name" value="WD_REPEATS_1"/>
    <property type="match status" value="1"/>
</dbReference>
<dbReference type="EnsemblMetazoa" id="SMAR001187-RA">
    <property type="protein sequence ID" value="SMAR001187-PA"/>
    <property type="gene ID" value="SMAR001187"/>
</dbReference>
<dbReference type="STRING" id="126957.T1IJW0"/>
<dbReference type="PANTHER" id="PTHR15622">
    <property type="entry name" value="WD40 REPEAT PROTEIN"/>
    <property type="match status" value="1"/>
</dbReference>
<evidence type="ECO:0000256" key="3">
    <source>
        <dbReference type="ARBA" id="ARBA00022786"/>
    </source>
</evidence>
<dbReference type="InterPro" id="IPR019775">
    <property type="entry name" value="WD40_repeat_CS"/>
</dbReference>
<reference evidence="7" key="1">
    <citation type="submission" date="2011-05" db="EMBL/GenBank/DDBJ databases">
        <authorList>
            <person name="Richards S.R."/>
            <person name="Qu J."/>
            <person name="Jiang H."/>
            <person name="Jhangiani S.N."/>
            <person name="Agravi P."/>
            <person name="Goodspeed R."/>
            <person name="Gross S."/>
            <person name="Mandapat C."/>
            <person name="Jackson L."/>
            <person name="Mathew T."/>
            <person name="Pu L."/>
            <person name="Thornton R."/>
            <person name="Saada N."/>
            <person name="Wilczek-Boney K.B."/>
            <person name="Lee S."/>
            <person name="Kovar C."/>
            <person name="Wu Y."/>
            <person name="Scherer S.E."/>
            <person name="Worley K.C."/>
            <person name="Muzny D.M."/>
            <person name="Gibbs R."/>
        </authorList>
    </citation>
    <scope>NUCLEOTIDE SEQUENCE</scope>
    <source>
        <strain evidence="7">Brora</strain>
    </source>
</reference>
<dbReference type="Gene3D" id="1.10.750.20">
    <property type="entry name" value="SOCS box"/>
    <property type="match status" value="1"/>
</dbReference>
<dbReference type="GO" id="GO:0035556">
    <property type="term" value="P:intracellular signal transduction"/>
    <property type="evidence" value="ECO:0007669"/>
    <property type="project" value="InterPro"/>
</dbReference>
<dbReference type="SMART" id="SM00320">
    <property type="entry name" value="WD40"/>
    <property type="match status" value="2"/>
</dbReference>
<evidence type="ECO:0000313" key="6">
    <source>
        <dbReference type="EnsemblMetazoa" id="SMAR001187-PA"/>
    </source>
</evidence>
<dbReference type="InterPro" id="IPR036036">
    <property type="entry name" value="SOCS_box-like_dom_sf"/>
</dbReference>
<dbReference type="Gene3D" id="2.130.10.10">
    <property type="entry name" value="YVTN repeat-like/Quinoprotein amine dehydrogenase"/>
    <property type="match status" value="1"/>
</dbReference>
<dbReference type="SMART" id="SM00253">
    <property type="entry name" value="SOCS"/>
    <property type="match status" value="1"/>
</dbReference>
<dbReference type="InterPro" id="IPR001680">
    <property type="entry name" value="WD40_rpt"/>
</dbReference>
<keyword evidence="2" id="KW-0677">Repeat</keyword>
<dbReference type="PANTHER" id="PTHR15622:SF2">
    <property type="entry name" value="U4_U6 SMALL NUCLEAR RIBONUCLEOPROTEIN PRP4"/>
    <property type="match status" value="1"/>
</dbReference>
<dbReference type="GO" id="GO:0000209">
    <property type="term" value="P:protein polyubiquitination"/>
    <property type="evidence" value="ECO:0007669"/>
    <property type="project" value="TreeGrafter"/>
</dbReference>
<keyword evidence="1 4" id="KW-0853">WD repeat</keyword>
<dbReference type="EMBL" id="JH430359">
    <property type="status" value="NOT_ANNOTATED_CDS"/>
    <property type="molecule type" value="Genomic_DNA"/>
</dbReference>
<dbReference type="InterPro" id="IPR015943">
    <property type="entry name" value="WD40/YVTN_repeat-like_dom_sf"/>
</dbReference>